<gene>
    <name evidence="1" type="ORF">MiTs_01233</name>
</gene>
<dbReference type="AlphaFoldDB" id="A0A5A5RRR7"/>
<proteinExistence type="predicted"/>
<dbReference type="EMBL" id="BHVQ01000010">
    <property type="protein sequence ID" value="GCA79244.1"/>
    <property type="molecule type" value="Genomic_DNA"/>
</dbReference>
<evidence type="ECO:0000313" key="1">
    <source>
        <dbReference type="EMBL" id="GCA79244.1"/>
    </source>
</evidence>
<protein>
    <recommendedName>
        <fullName evidence="3">Transposase DDE domain-containing protein</fullName>
    </recommendedName>
</protein>
<evidence type="ECO:0000313" key="2">
    <source>
        <dbReference type="Proteomes" id="UP000324689"/>
    </source>
</evidence>
<evidence type="ECO:0008006" key="3">
    <source>
        <dbReference type="Google" id="ProtNLM"/>
    </source>
</evidence>
<accession>A0A5A5RRR7</accession>
<sequence>MFSLEALFCPVDDFCHQFEEHWQQKLLHHGVIKRVRAKSLCLSEIMTILIAFHQNHYRNFQHFYLNHVQQQWGDAFPGLPSYQRFIEWMPSTLLPLCVYLKAKPRRNLKNKLMRLQDKFLLRVPMRF</sequence>
<organism evidence="1 2">
    <name type="scientific">Microcystis aeruginosa NIES-2521</name>
    <dbReference type="NCBI Taxonomy" id="2303983"/>
    <lineage>
        <taxon>Bacteria</taxon>
        <taxon>Bacillati</taxon>
        <taxon>Cyanobacteriota</taxon>
        <taxon>Cyanophyceae</taxon>
        <taxon>Oscillatoriophycideae</taxon>
        <taxon>Chroococcales</taxon>
        <taxon>Microcystaceae</taxon>
        <taxon>Microcystis</taxon>
    </lineage>
</organism>
<reference evidence="1 2" key="1">
    <citation type="submission" date="2018-09" db="EMBL/GenBank/DDBJ databases">
        <title>Evolutionary history of phycoerythrin pigmentation in the water bloom-forming cyanobacterium Microcystis aeruginosa.</title>
        <authorList>
            <person name="Tanabe Y."/>
            <person name="Tanabe Y."/>
            <person name="Yamaguchi H."/>
        </authorList>
    </citation>
    <scope>NUCLEOTIDE SEQUENCE [LARGE SCALE GENOMIC DNA]</scope>
    <source>
        <strain evidence="1 2">NIES-2521</strain>
    </source>
</reference>
<dbReference type="Proteomes" id="UP000324689">
    <property type="component" value="Unassembled WGS sequence"/>
</dbReference>
<comment type="caution">
    <text evidence="1">The sequence shown here is derived from an EMBL/GenBank/DDBJ whole genome shotgun (WGS) entry which is preliminary data.</text>
</comment>
<name>A0A5A5RRR7_MICAE</name>